<dbReference type="Pfam" id="PF13854">
    <property type="entry name" value="Kelch_HCF"/>
    <property type="match status" value="1"/>
</dbReference>
<evidence type="ECO:0000256" key="7">
    <source>
        <dbReference type="ARBA" id="ARBA00023306"/>
    </source>
</evidence>
<dbReference type="InterPro" id="IPR043536">
    <property type="entry name" value="HCF1/2"/>
</dbReference>
<feature type="compositionally biased region" description="Polar residues" evidence="8">
    <location>
        <begin position="459"/>
        <end position="471"/>
    </location>
</feature>
<comment type="caution">
    <text evidence="10">The sequence shown here is derived from an EMBL/GenBank/DDBJ whole genome shotgun (WGS) entry which is preliminary data.</text>
</comment>
<dbReference type="CDD" id="cd00063">
    <property type="entry name" value="FN3"/>
    <property type="match status" value="1"/>
</dbReference>
<accession>A0AAU9W226</accession>
<evidence type="ECO:0000313" key="11">
    <source>
        <dbReference type="Proteomes" id="UP001159428"/>
    </source>
</evidence>
<dbReference type="InterPro" id="IPR059124">
    <property type="entry name" value="Kelch_HCF"/>
</dbReference>
<sequence length="1389" mass="144591">ESKQRNSLWVNFIVFRDGPYNNNMAATMKWKRVTNSTGPVPRPRHGHRAVAIRELMVVFGGGNEGIVDELHVYNTATNQWFVPAVRGDIPPGCAAYGFIADGTRLIIFGGMIEYGRYSNEMYELQASRWEWKKLKPKAPKPPGGHPCPRLGHSFTAVGHKAYLFAGLANDSDDPKNNIPRYLNDLYVIDIRTSSNLQWEMPSTFGMTPSPRESHTCVATSDSDNKRPRLIVYGGMSGCRLGDLHQLDIETMTWSKPAVNNAIPLPRSLHSATTIGKRMFVFGGWVPLVMDEVKGRQDEKEWKCTNSLACLNLETMAWENVVMDQYDDSIPRARAGHCSVAINTRLYLWSGRDGYRKAWNNQVCCKDLWYLETEKPPAPSRVQLVRASTTTLEVCWGSVPTADAYLLQLQKYELPPTPPATPVKAQFTPSGSASPALMKTPVPGGSPSTGGVKASPPNGKITSSPSVTPTPGNQGGTPKVVMQSPSQPPKAQVPSATPTGKPVNVAQKMSPAASPVASVMKASVALSTGSSTGQSGAAATTVASSTKTTIQGQAANQAVSASTLTNQGLTLLRAPVQLPPGVQATMITNAQGIPVMRLQGAGIQGTAPVTLVTSQVGATQLQGATIVRMATPIGGAATAGTTTGTVLRLPVQSGGASVQGTAVLKIPVTSSIQMPGAAGLTFTAMAGATGQAAVIKQQLPVTVPTNLPPGTQLKVGPQGQLTAVGPGGIPVQLTLQNVKGQVQQGATLTTPTVLQIAGGSSVKVTNTSQQVSSSVSPQKVTSLTQSSTAVGRLPITTTTVISGAKPVVTATASTTPSAAVPEKIVAVSKVTSSPVVSSTSGPTSAQVSKGLEQKTLPTASATQSLPMVNLPVSKQVTPVTTQAVKATVVASSSASGIVTTAVSAATTSSSPIQAQALTMVTSRGTVPTTVVTSSVQPLKTAVSVSTPATKPATPTAIATVSTPTPVLSTVSVARVTSAQSTAPPASTQLSRAASVSTVGMVKSTAGIVKATTATGAPVVSAVSTPLVSTSVSSSTPVAVVSPLVSSTRPAATVAAASPAKMTTTSPATASTKPSQVSSAFTPTVNGGVSATTNRSITPTAITKVQRPAKQTYTRKLQPSNQWYDVGIVKGISMMVTHYYLSNDSTSNEGNLDVESSSEQSLKKQELLPGTAYKFRVAAINACGRGPFSDVSAFKTCLPGFPGAPSAIKISKNAEGAHLSWEAPSNTAGNVSEYSVYLAIRSQSANQSDEKPVAGLTSSTSSTPVQLAFVRVYCGAQPTCTVSTATLQSAHIDFSTKPAIIFRIAAKNDKGYGPATQVRWLQDVRDLKDGQLAVKTTTKRSAADSRSADSSKRAKKDKEKKEEKVKKEKDTEKDKEASQEDAATAKETKES</sequence>
<dbReference type="FunFam" id="2.120.10.80:FF:000015">
    <property type="entry name" value="host cell factor 1 isoform X1"/>
    <property type="match status" value="1"/>
</dbReference>
<keyword evidence="11" id="KW-1185">Reference proteome</keyword>
<dbReference type="FunFam" id="2.120.10.80:FF:000008">
    <property type="entry name" value="host cell factor 1 isoform X1"/>
    <property type="match status" value="1"/>
</dbReference>
<keyword evidence="4" id="KW-0677">Repeat</keyword>
<protein>
    <recommendedName>
        <fullName evidence="9">Fibronectin type-III domain-containing protein</fullName>
    </recommendedName>
</protein>
<feature type="region of interest" description="Disordered" evidence="8">
    <location>
        <begin position="1333"/>
        <end position="1389"/>
    </location>
</feature>
<dbReference type="GO" id="GO:0006338">
    <property type="term" value="P:chromatin remodeling"/>
    <property type="evidence" value="ECO:0007669"/>
    <property type="project" value="TreeGrafter"/>
</dbReference>
<evidence type="ECO:0000256" key="4">
    <source>
        <dbReference type="ARBA" id="ARBA00022737"/>
    </source>
</evidence>
<feature type="region of interest" description="Disordered" evidence="8">
    <location>
        <begin position="202"/>
        <end position="221"/>
    </location>
</feature>
<dbReference type="Proteomes" id="UP001159428">
    <property type="component" value="Unassembled WGS sequence"/>
</dbReference>
<dbReference type="SUPFAM" id="SSF117281">
    <property type="entry name" value="Kelch motif"/>
    <property type="match status" value="1"/>
</dbReference>
<evidence type="ECO:0000259" key="9">
    <source>
        <dbReference type="PROSITE" id="PS50853"/>
    </source>
</evidence>
<feature type="non-terminal residue" evidence="10">
    <location>
        <position position="1"/>
    </location>
</feature>
<dbReference type="PANTHER" id="PTHR46003:SF1">
    <property type="entry name" value="HOST CELL FACTOR"/>
    <property type="match status" value="1"/>
</dbReference>
<dbReference type="Gene3D" id="6.10.250.2590">
    <property type="match status" value="1"/>
</dbReference>
<keyword evidence="5" id="KW-0068">Autocatalytic cleavage</keyword>
<feature type="region of interest" description="Disordered" evidence="8">
    <location>
        <begin position="419"/>
        <end position="502"/>
    </location>
</feature>
<feature type="compositionally biased region" description="Basic and acidic residues" evidence="8">
    <location>
        <begin position="1339"/>
        <end position="1389"/>
    </location>
</feature>
<feature type="domain" description="Fibronectin type-III" evidence="9">
    <location>
        <begin position="1096"/>
        <end position="1197"/>
    </location>
</feature>
<dbReference type="Gene3D" id="2.120.10.80">
    <property type="entry name" value="Kelch-type beta propeller"/>
    <property type="match status" value="2"/>
</dbReference>
<dbReference type="GO" id="GO:0035097">
    <property type="term" value="C:histone methyltransferase complex"/>
    <property type="evidence" value="ECO:0007669"/>
    <property type="project" value="TreeGrafter"/>
</dbReference>
<feature type="compositionally biased region" description="Low complexity" evidence="8">
    <location>
        <begin position="438"/>
        <end position="452"/>
    </location>
</feature>
<evidence type="ECO:0000256" key="2">
    <source>
        <dbReference type="ARBA" id="ARBA00022441"/>
    </source>
</evidence>
<dbReference type="PANTHER" id="PTHR46003">
    <property type="entry name" value="HOST CELL FACTOR"/>
    <property type="match status" value="1"/>
</dbReference>
<evidence type="ECO:0000313" key="10">
    <source>
        <dbReference type="EMBL" id="CAH3045578.1"/>
    </source>
</evidence>
<dbReference type="InterPro" id="IPR013783">
    <property type="entry name" value="Ig-like_fold"/>
</dbReference>
<proteinExistence type="predicted"/>
<keyword evidence="6" id="KW-0539">Nucleus</keyword>
<keyword evidence="2" id="KW-0880">Kelch repeat</keyword>
<dbReference type="EMBL" id="CALNXJ010000008">
    <property type="protein sequence ID" value="CAH3045578.1"/>
    <property type="molecule type" value="Genomic_DNA"/>
</dbReference>
<name>A0AAU9W226_9CNID</name>
<evidence type="ECO:0000256" key="3">
    <source>
        <dbReference type="ARBA" id="ARBA00022553"/>
    </source>
</evidence>
<keyword evidence="7" id="KW-0131">Cell cycle</keyword>
<dbReference type="GO" id="GO:0003713">
    <property type="term" value="F:transcription coactivator activity"/>
    <property type="evidence" value="ECO:0007669"/>
    <property type="project" value="TreeGrafter"/>
</dbReference>
<evidence type="ECO:0000256" key="5">
    <source>
        <dbReference type="ARBA" id="ARBA00022813"/>
    </source>
</evidence>
<evidence type="ECO:0000256" key="8">
    <source>
        <dbReference type="SAM" id="MobiDB-lite"/>
    </source>
</evidence>
<evidence type="ECO:0000256" key="1">
    <source>
        <dbReference type="ARBA" id="ARBA00004123"/>
    </source>
</evidence>
<organism evidence="10 11">
    <name type="scientific">Pocillopora meandrina</name>
    <dbReference type="NCBI Taxonomy" id="46732"/>
    <lineage>
        <taxon>Eukaryota</taxon>
        <taxon>Metazoa</taxon>
        <taxon>Cnidaria</taxon>
        <taxon>Anthozoa</taxon>
        <taxon>Hexacorallia</taxon>
        <taxon>Scleractinia</taxon>
        <taxon>Astrocoeniina</taxon>
        <taxon>Pocilloporidae</taxon>
        <taxon>Pocillopora</taxon>
    </lineage>
</organism>
<comment type="subcellular location">
    <subcellularLocation>
        <location evidence="1">Nucleus</location>
    </subcellularLocation>
</comment>
<reference evidence="10 11" key="1">
    <citation type="submission" date="2022-05" db="EMBL/GenBank/DDBJ databases">
        <authorList>
            <consortium name="Genoscope - CEA"/>
            <person name="William W."/>
        </authorList>
    </citation>
    <scope>NUCLEOTIDE SEQUENCE [LARGE SCALE GENOMIC DNA]</scope>
</reference>
<dbReference type="SUPFAM" id="SSF49265">
    <property type="entry name" value="Fibronectin type III"/>
    <property type="match status" value="1"/>
</dbReference>
<dbReference type="InterPro" id="IPR015915">
    <property type="entry name" value="Kelch-typ_b-propeller"/>
</dbReference>
<dbReference type="InterPro" id="IPR003961">
    <property type="entry name" value="FN3_dom"/>
</dbReference>
<dbReference type="PROSITE" id="PS50853">
    <property type="entry name" value="FN3"/>
    <property type="match status" value="1"/>
</dbReference>
<keyword evidence="3" id="KW-0597">Phosphoprotein</keyword>
<evidence type="ECO:0000256" key="6">
    <source>
        <dbReference type="ARBA" id="ARBA00023242"/>
    </source>
</evidence>
<dbReference type="Gene3D" id="2.60.40.10">
    <property type="entry name" value="Immunoglobulins"/>
    <property type="match status" value="2"/>
</dbReference>
<gene>
    <name evidence="10" type="ORF">PMEA_00033624</name>
</gene>
<dbReference type="InterPro" id="IPR036116">
    <property type="entry name" value="FN3_sf"/>
</dbReference>